<feature type="compositionally biased region" description="Basic and acidic residues" evidence="1">
    <location>
        <begin position="87"/>
        <end position="99"/>
    </location>
</feature>
<name>A0ABR4IQ70_9EURO</name>
<organism evidence="3 4">
    <name type="scientific">Aspergillus pseudoustus</name>
    <dbReference type="NCBI Taxonomy" id="1810923"/>
    <lineage>
        <taxon>Eukaryota</taxon>
        <taxon>Fungi</taxon>
        <taxon>Dikarya</taxon>
        <taxon>Ascomycota</taxon>
        <taxon>Pezizomycotina</taxon>
        <taxon>Eurotiomycetes</taxon>
        <taxon>Eurotiomycetidae</taxon>
        <taxon>Eurotiales</taxon>
        <taxon>Aspergillaceae</taxon>
        <taxon>Aspergillus</taxon>
        <taxon>Aspergillus subgen. Nidulantes</taxon>
    </lineage>
</organism>
<dbReference type="Proteomes" id="UP001610446">
    <property type="component" value="Unassembled WGS sequence"/>
</dbReference>
<dbReference type="EMBL" id="JBFXLU010000317">
    <property type="protein sequence ID" value="KAL2829913.1"/>
    <property type="molecule type" value="Genomic_DNA"/>
</dbReference>
<proteinExistence type="predicted"/>
<reference evidence="3 4" key="1">
    <citation type="submission" date="2024-07" db="EMBL/GenBank/DDBJ databases">
        <title>Section-level genome sequencing and comparative genomics of Aspergillus sections Usti and Cavernicolus.</title>
        <authorList>
            <consortium name="Lawrence Berkeley National Laboratory"/>
            <person name="Nybo J.L."/>
            <person name="Vesth T.C."/>
            <person name="Theobald S."/>
            <person name="Frisvad J.C."/>
            <person name="Larsen T.O."/>
            <person name="Kjaerboelling I."/>
            <person name="Rothschild-Mancinelli K."/>
            <person name="Lyhne E.K."/>
            <person name="Kogle M.E."/>
            <person name="Barry K."/>
            <person name="Clum A."/>
            <person name="Na H."/>
            <person name="Ledsgaard L."/>
            <person name="Lin J."/>
            <person name="Lipzen A."/>
            <person name="Kuo A."/>
            <person name="Riley R."/>
            <person name="Mondo S."/>
            <person name="Labutti K."/>
            <person name="Haridas S."/>
            <person name="Pangalinan J."/>
            <person name="Salamov A.A."/>
            <person name="Simmons B.A."/>
            <person name="Magnuson J.K."/>
            <person name="Chen J."/>
            <person name="Drula E."/>
            <person name="Henrissat B."/>
            <person name="Wiebenga A."/>
            <person name="Lubbers R.J."/>
            <person name="Gomes A.C."/>
            <person name="Makela M.R."/>
            <person name="Stajich J."/>
            <person name="Grigoriev I.V."/>
            <person name="Mortensen U.H."/>
            <person name="De Vries R.P."/>
            <person name="Baker S.E."/>
            <person name="Andersen M.R."/>
        </authorList>
    </citation>
    <scope>NUCLEOTIDE SEQUENCE [LARGE SCALE GENOMIC DNA]</scope>
    <source>
        <strain evidence="3 4">CBS 123904</strain>
    </source>
</reference>
<evidence type="ECO:0000256" key="2">
    <source>
        <dbReference type="SAM" id="SignalP"/>
    </source>
</evidence>
<comment type="caution">
    <text evidence="3">The sequence shown here is derived from an EMBL/GenBank/DDBJ whole genome shotgun (WGS) entry which is preliminary data.</text>
</comment>
<feature type="region of interest" description="Disordered" evidence="1">
    <location>
        <begin position="76"/>
        <end position="99"/>
    </location>
</feature>
<keyword evidence="2" id="KW-0732">Signal</keyword>
<keyword evidence="4" id="KW-1185">Reference proteome</keyword>
<sequence length="99" mass="11246">MPAMSGVEVAGIVLAILPLVVNQLDNYARGLETLRGLRSYKRELERYSTRLSVQYTIFLNTLQNLLEDVVDDHDERSNLISDPEGPAWKESHFQKALTD</sequence>
<evidence type="ECO:0000256" key="1">
    <source>
        <dbReference type="SAM" id="MobiDB-lite"/>
    </source>
</evidence>
<dbReference type="PANTHER" id="PTHR35186">
    <property type="entry name" value="ANK_REP_REGION DOMAIN-CONTAINING PROTEIN"/>
    <property type="match status" value="1"/>
</dbReference>
<accession>A0ABR4IQ70</accession>
<dbReference type="PANTHER" id="PTHR35186:SF4">
    <property type="entry name" value="PRION-INHIBITION AND PROPAGATION HELO DOMAIN-CONTAINING PROTEIN"/>
    <property type="match status" value="1"/>
</dbReference>
<evidence type="ECO:0000313" key="3">
    <source>
        <dbReference type="EMBL" id="KAL2829913.1"/>
    </source>
</evidence>
<gene>
    <name evidence="3" type="ORF">BJY01DRAFT_254819</name>
</gene>
<feature type="chain" id="PRO_5045949639" description="Prion-inhibition and propagation HeLo domain-containing protein" evidence="2">
    <location>
        <begin position="31"/>
        <end position="99"/>
    </location>
</feature>
<protein>
    <recommendedName>
        <fullName evidence="5">Prion-inhibition and propagation HeLo domain-containing protein</fullName>
    </recommendedName>
</protein>
<evidence type="ECO:0008006" key="5">
    <source>
        <dbReference type="Google" id="ProtNLM"/>
    </source>
</evidence>
<evidence type="ECO:0000313" key="4">
    <source>
        <dbReference type="Proteomes" id="UP001610446"/>
    </source>
</evidence>
<feature type="signal peptide" evidence="2">
    <location>
        <begin position="1"/>
        <end position="30"/>
    </location>
</feature>